<dbReference type="AlphaFoldDB" id="A0AAE1JCJ7"/>
<reference evidence="2" key="1">
    <citation type="submission" date="2023-11" db="EMBL/GenBank/DDBJ databases">
        <title>The genome sequences of three competitors of mushroom-forming fungi.</title>
        <authorList>
            <person name="Beijen E."/>
            <person name="Ohm R.A."/>
        </authorList>
    </citation>
    <scope>NUCLEOTIDE SEQUENCE</scope>
    <source>
        <strain evidence="2">CBS 100526</strain>
    </source>
</reference>
<feature type="region of interest" description="Disordered" evidence="1">
    <location>
        <begin position="1"/>
        <end position="33"/>
    </location>
</feature>
<feature type="compositionally biased region" description="Low complexity" evidence="1">
    <location>
        <begin position="158"/>
        <end position="170"/>
    </location>
</feature>
<feature type="region of interest" description="Disordered" evidence="1">
    <location>
        <begin position="144"/>
        <end position="197"/>
    </location>
</feature>
<name>A0AAE1JCJ7_9HYPO</name>
<feature type="compositionally biased region" description="Polar residues" evidence="1">
    <location>
        <begin position="1"/>
        <end position="19"/>
    </location>
</feature>
<keyword evidence="3" id="KW-1185">Reference proteome</keyword>
<evidence type="ECO:0000313" key="2">
    <source>
        <dbReference type="EMBL" id="KAK4077470.1"/>
    </source>
</evidence>
<accession>A0AAE1JCJ7</accession>
<organism evidence="2 3">
    <name type="scientific">Trichoderma aggressivum f. europaeum</name>
    <dbReference type="NCBI Taxonomy" id="173218"/>
    <lineage>
        <taxon>Eukaryota</taxon>
        <taxon>Fungi</taxon>
        <taxon>Dikarya</taxon>
        <taxon>Ascomycota</taxon>
        <taxon>Pezizomycotina</taxon>
        <taxon>Sordariomycetes</taxon>
        <taxon>Hypocreomycetidae</taxon>
        <taxon>Hypocreales</taxon>
        <taxon>Hypocreaceae</taxon>
        <taxon>Trichoderma</taxon>
    </lineage>
</organism>
<dbReference type="GeneID" id="87918040"/>
<evidence type="ECO:0000256" key="1">
    <source>
        <dbReference type="SAM" id="MobiDB-lite"/>
    </source>
</evidence>
<proteinExistence type="predicted"/>
<dbReference type="RefSeq" id="XP_062757305.1">
    <property type="nucleotide sequence ID" value="XM_062898135.1"/>
</dbReference>
<sequence>MPQNTQPSCTSNEPRQNSLSEHHGGPLSPTDSVYEVARRAVDFLDVHKTQDTAPGINGPQLVAATTHLGELRARERCNIMRTPPASHSSAQTSPSSNGTAHELATTTPELATLQWATPKVKVSGSSTTGDAQAFSDIYAAGCESTNPRRSRATGGLQSSNDSKSSTPSTPRSGFPIGQDFTTRDTSTLRDGSTSGASFTVIHGTTEHGKCTAASEMAAYISETHPSTIYVTAASDFTAGDPRDKQRAWSPSQKRSAAQKRSFPSAPT</sequence>
<evidence type="ECO:0000313" key="3">
    <source>
        <dbReference type="Proteomes" id="UP001273209"/>
    </source>
</evidence>
<feature type="compositionally biased region" description="Polar residues" evidence="1">
    <location>
        <begin position="179"/>
        <end position="197"/>
    </location>
</feature>
<feature type="region of interest" description="Disordered" evidence="1">
    <location>
        <begin position="82"/>
        <end position="101"/>
    </location>
</feature>
<dbReference type="EMBL" id="JAWRVG010000011">
    <property type="protein sequence ID" value="KAK4077470.1"/>
    <property type="molecule type" value="Genomic_DNA"/>
</dbReference>
<protein>
    <submittedName>
        <fullName evidence="2">Uncharacterized protein</fullName>
    </submittedName>
</protein>
<comment type="caution">
    <text evidence="2">The sequence shown here is derived from an EMBL/GenBank/DDBJ whole genome shotgun (WGS) entry which is preliminary data.</text>
</comment>
<dbReference type="Proteomes" id="UP001273209">
    <property type="component" value="Unassembled WGS sequence"/>
</dbReference>
<feature type="region of interest" description="Disordered" evidence="1">
    <location>
        <begin position="235"/>
        <end position="267"/>
    </location>
</feature>
<gene>
    <name evidence="2" type="ORF">Triagg1_3802</name>
</gene>